<name>A0A3M7QU48_BRAPC</name>
<organism evidence="1 2">
    <name type="scientific">Brachionus plicatilis</name>
    <name type="common">Marine rotifer</name>
    <name type="synonym">Brachionus muelleri</name>
    <dbReference type="NCBI Taxonomy" id="10195"/>
    <lineage>
        <taxon>Eukaryota</taxon>
        <taxon>Metazoa</taxon>
        <taxon>Spiralia</taxon>
        <taxon>Gnathifera</taxon>
        <taxon>Rotifera</taxon>
        <taxon>Eurotatoria</taxon>
        <taxon>Monogononta</taxon>
        <taxon>Pseudotrocha</taxon>
        <taxon>Ploima</taxon>
        <taxon>Brachionidae</taxon>
        <taxon>Brachionus</taxon>
    </lineage>
</organism>
<dbReference type="AlphaFoldDB" id="A0A3M7QU48"/>
<keyword evidence="2" id="KW-1185">Reference proteome</keyword>
<reference evidence="1 2" key="1">
    <citation type="journal article" date="2018" name="Sci. Rep.">
        <title>Genomic signatures of local adaptation to the degree of environmental predictability in rotifers.</title>
        <authorList>
            <person name="Franch-Gras L."/>
            <person name="Hahn C."/>
            <person name="Garcia-Roger E.M."/>
            <person name="Carmona M.J."/>
            <person name="Serra M."/>
            <person name="Gomez A."/>
        </authorList>
    </citation>
    <scope>NUCLEOTIDE SEQUENCE [LARGE SCALE GENOMIC DNA]</scope>
    <source>
        <strain evidence="1">HYR1</strain>
    </source>
</reference>
<accession>A0A3M7QU48</accession>
<dbReference type="Proteomes" id="UP000276133">
    <property type="component" value="Unassembled WGS sequence"/>
</dbReference>
<gene>
    <name evidence="1" type="ORF">BpHYR1_039247</name>
</gene>
<evidence type="ECO:0000313" key="1">
    <source>
        <dbReference type="EMBL" id="RNA14803.1"/>
    </source>
</evidence>
<protein>
    <submittedName>
        <fullName evidence="1">Uncharacterized protein</fullName>
    </submittedName>
</protein>
<proteinExistence type="predicted"/>
<evidence type="ECO:0000313" key="2">
    <source>
        <dbReference type="Proteomes" id="UP000276133"/>
    </source>
</evidence>
<sequence length="100" mass="11584">MLSIFNKAKVLDLSYKNLEISCCLKFGKLPMKSRNLTTRIQKAPEIFLFRANLQNNETSFVKLDATKIVFSYHLKIIGSEKFNKKFEVEKGQLKISLPKK</sequence>
<dbReference type="EMBL" id="REGN01005106">
    <property type="protein sequence ID" value="RNA14803.1"/>
    <property type="molecule type" value="Genomic_DNA"/>
</dbReference>
<comment type="caution">
    <text evidence="1">The sequence shown here is derived from an EMBL/GenBank/DDBJ whole genome shotgun (WGS) entry which is preliminary data.</text>
</comment>